<dbReference type="Proteomes" id="UP000266841">
    <property type="component" value="Unassembled WGS sequence"/>
</dbReference>
<sequence length="66" mass="6638">MMKLATPALLLMLARGTSAQTTCDAQPCLDQCTAGYADMDAASGLACSTACENGCAAAVEARPGPR</sequence>
<organism evidence="2 3">
    <name type="scientific">Thalassiosira oceanica</name>
    <name type="common">Marine diatom</name>
    <dbReference type="NCBI Taxonomy" id="159749"/>
    <lineage>
        <taxon>Eukaryota</taxon>
        <taxon>Sar</taxon>
        <taxon>Stramenopiles</taxon>
        <taxon>Ochrophyta</taxon>
        <taxon>Bacillariophyta</taxon>
        <taxon>Coscinodiscophyceae</taxon>
        <taxon>Thalassiosirophycidae</taxon>
        <taxon>Thalassiosirales</taxon>
        <taxon>Thalassiosiraceae</taxon>
        <taxon>Thalassiosira</taxon>
    </lineage>
</organism>
<reference evidence="2 3" key="1">
    <citation type="journal article" date="2012" name="Genome Biol.">
        <title>Genome and low-iron response of an oceanic diatom adapted to chronic iron limitation.</title>
        <authorList>
            <person name="Lommer M."/>
            <person name="Specht M."/>
            <person name="Roy A.S."/>
            <person name="Kraemer L."/>
            <person name="Andreson R."/>
            <person name="Gutowska M.A."/>
            <person name="Wolf J."/>
            <person name="Bergner S.V."/>
            <person name="Schilhabel M.B."/>
            <person name="Klostermeier U.C."/>
            <person name="Beiko R.G."/>
            <person name="Rosenstiel P."/>
            <person name="Hippler M."/>
            <person name="Laroche J."/>
        </authorList>
    </citation>
    <scope>NUCLEOTIDE SEQUENCE [LARGE SCALE GENOMIC DNA]</scope>
    <source>
        <strain evidence="2 3">CCMP1005</strain>
    </source>
</reference>
<accession>K0RS51</accession>
<dbReference type="EMBL" id="AGNL01034628">
    <property type="protein sequence ID" value="EJK55159.1"/>
    <property type="molecule type" value="Genomic_DNA"/>
</dbReference>
<keyword evidence="1" id="KW-0732">Signal</keyword>
<proteinExistence type="predicted"/>
<feature type="non-terminal residue" evidence="2">
    <location>
        <position position="66"/>
    </location>
</feature>
<feature type="signal peptide" evidence="1">
    <location>
        <begin position="1"/>
        <end position="19"/>
    </location>
</feature>
<comment type="caution">
    <text evidence="2">The sequence shown here is derived from an EMBL/GenBank/DDBJ whole genome shotgun (WGS) entry which is preliminary data.</text>
</comment>
<evidence type="ECO:0000313" key="2">
    <source>
        <dbReference type="EMBL" id="EJK55159.1"/>
    </source>
</evidence>
<feature type="chain" id="PRO_5003837261" evidence="1">
    <location>
        <begin position="20"/>
        <end position="66"/>
    </location>
</feature>
<keyword evidence="3" id="KW-1185">Reference proteome</keyword>
<evidence type="ECO:0000256" key="1">
    <source>
        <dbReference type="SAM" id="SignalP"/>
    </source>
</evidence>
<protein>
    <submittedName>
        <fullName evidence="2">Uncharacterized protein</fullName>
    </submittedName>
</protein>
<evidence type="ECO:0000313" key="3">
    <source>
        <dbReference type="Proteomes" id="UP000266841"/>
    </source>
</evidence>
<name>K0RS51_THAOC</name>
<dbReference type="AlphaFoldDB" id="K0RS51"/>
<gene>
    <name evidence="2" type="ORF">THAOC_25136</name>
</gene>